<keyword evidence="1" id="KW-0134">Cell wall</keyword>
<keyword evidence="2" id="KW-0964">Secreted</keyword>
<accession>A0AAW9U5F3</accession>
<feature type="transmembrane region" description="Helical" evidence="6">
    <location>
        <begin position="32"/>
        <end position="50"/>
    </location>
</feature>
<dbReference type="EMBL" id="WJMV01000031">
    <property type="protein sequence ID" value="MRG75727.1"/>
    <property type="molecule type" value="Genomic_DNA"/>
</dbReference>
<organism evidence="8 9">
    <name type="scientific">Limosilactobacillus reuteri</name>
    <name type="common">Lactobacillus reuteri</name>
    <dbReference type="NCBI Taxonomy" id="1598"/>
    <lineage>
        <taxon>Bacteria</taxon>
        <taxon>Bacillati</taxon>
        <taxon>Bacillota</taxon>
        <taxon>Bacilli</taxon>
        <taxon>Lactobacillales</taxon>
        <taxon>Lactobacillaceae</taxon>
        <taxon>Limosilactobacillus</taxon>
    </lineage>
</organism>
<keyword evidence="6" id="KW-1133">Transmembrane helix</keyword>
<evidence type="ECO:0000256" key="3">
    <source>
        <dbReference type="ARBA" id="ARBA00022729"/>
    </source>
</evidence>
<evidence type="ECO:0000256" key="4">
    <source>
        <dbReference type="ARBA" id="ARBA00023088"/>
    </source>
</evidence>
<sequence>QAETPAPVKTESAAPAKQKAKKLPQTGNENNSAAALGLAALGLTGLLAAGKKRRKED</sequence>
<reference evidence="8 9" key="1">
    <citation type="submission" date="2019-11" db="EMBL/GenBank/DDBJ databases">
        <title>Draft genome sequence of 12 host-associated Lactobacillus reuteri rodent strains.</title>
        <authorList>
            <person name="Zhang S."/>
            <person name="Ozcam M."/>
            <person name="Van Pijkeren J.P."/>
        </authorList>
    </citation>
    <scope>NUCLEOTIDE SEQUENCE [LARGE SCALE GENOMIC DNA]</scope>
    <source>
        <strain evidence="8 9">6799jm-1</strain>
    </source>
</reference>
<name>A0AAW9U5F3_LIMRT</name>
<evidence type="ECO:0000256" key="1">
    <source>
        <dbReference type="ARBA" id="ARBA00022512"/>
    </source>
</evidence>
<evidence type="ECO:0000313" key="9">
    <source>
        <dbReference type="Proteomes" id="UP000452188"/>
    </source>
</evidence>
<comment type="caution">
    <text evidence="8">The sequence shown here is derived from an EMBL/GenBank/DDBJ whole genome shotgun (WGS) entry which is preliminary data.</text>
</comment>
<evidence type="ECO:0000313" key="8">
    <source>
        <dbReference type="EMBL" id="MRG75727.1"/>
    </source>
</evidence>
<dbReference type="Pfam" id="PF00746">
    <property type="entry name" value="Gram_pos_anchor"/>
    <property type="match status" value="1"/>
</dbReference>
<keyword evidence="3" id="KW-0732">Signal</keyword>
<feature type="non-terminal residue" evidence="8">
    <location>
        <position position="1"/>
    </location>
</feature>
<keyword evidence="6" id="KW-0812">Transmembrane</keyword>
<dbReference type="Proteomes" id="UP000452188">
    <property type="component" value="Unassembled WGS sequence"/>
</dbReference>
<keyword evidence="4" id="KW-0572">Peptidoglycan-anchor</keyword>
<dbReference type="AlphaFoldDB" id="A0AAW9U5F3"/>
<protein>
    <submittedName>
        <fullName evidence="8">LPXTG cell wall anchor domain-containing protein</fullName>
    </submittedName>
</protein>
<dbReference type="NCBIfam" id="TIGR01167">
    <property type="entry name" value="LPXTG_anchor"/>
    <property type="match status" value="1"/>
</dbReference>
<gene>
    <name evidence="8" type="ORF">GIX79_08195</name>
</gene>
<evidence type="ECO:0000259" key="7">
    <source>
        <dbReference type="PROSITE" id="PS50847"/>
    </source>
</evidence>
<proteinExistence type="predicted"/>
<feature type="domain" description="Gram-positive cocci surface proteins LPxTG" evidence="7">
    <location>
        <begin position="23"/>
        <end position="57"/>
    </location>
</feature>
<feature type="region of interest" description="Disordered" evidence="5">
    <location>
        <begin position="1"/>
        <end position="30"/>
    </location>
</feature>
<dbReference type="InterPro" id="IPR019931">
    <property type="entry name" value="LPXTG_anchor"/>
</dbReference>
<evidence type="ECO:0000256" key="6">
    <source>
        <dbReference type="SAM" id="Phobius"/>
    </source>
</evidence>
<evidence type="ECO:0000256" key="2">
    <source>
        <dbReference type="ARBA" id="ARBA00022525"/>
    </source>
</evidence>
<dbReference type="PROSITE" id="PS50847">
    <property type="entry name" value="GRAM_POS_ANCHORING"/>
    <property type="match status" value="1"/>
</dbReference>
<evidence type="ECO:0000256" key="5">
    <source>
        <dbReference type="SAM" id="MobiDB-lite"/>
    </source>
</evidence>
<keyword evidence="6" id="KW-0472">Membrane</keyword>